<dbReference type="PANTHER" id="PTHR11712">
    <property type="entry name" value="POLYKETIDE SYNTHASE-RELATED"/>
    <property type="match status" value="1"/>
</dbReference>
<evidence type="ECO:0000256" key="2">
    <source>
        <dbReference type="ARBA" id="ARBA00008467"/>
    </source>
</evidence>
<protein>
    <recommendedName>
        <fullName evidence="6">Ketosynthase family 3 (KS3) domain-containing protein</fullName>
    </recommendedName>
</protein>
<dbReference type="UniPathway" id="UPA00915"/>
<organism evidence="7 8">
    <name type="scientific">Nocardia colli</name>
    <dbReference type="NCBI Taxonomy" id="2545717"/>
    <lineage>
        <taxon>Bacteria</taxon>
        <taxon>Bacillati</taxon>
        <taxon>Actinomycetota</taxon>
        <taxon>Actinomycetes</taxon>
        <taxon>Mycobacteriales</taxon>
        <taxon>Nocardiaceae</taxon>
        <taxon>Nocardia</taxon>
    </lineage>
</organism>
<dbReference type="SMART" id="SM00825">
    <property type="entry name" value="PKS_KS"/>
    <property type="match status" value="1"/>
</dbReference>
<sequence length="430" mass="45318">MRRRVAVVGAGVLSCMGTDYRAQWQRILAAETGLRRQDSESPSELGYFGAVDDTEHPVAAADRKQLKRLTRASRLGVFAADLAVADAGPVFRAAATARRGIYIGSNENEDEHNYLDRFAPVLATAREPDGTLDYRRLGHAALHRAKPDFLLSGLPNAALCQITIRHEICGANSTLVDGSAMGLCAIGRAFRAVRDGRVDVAVCGGTDSGADEFARLALREFGLTSGCARGARSVRPYDRDRDGYICAEGAAALVLAEVELARAYGADLLAEIAGFGAATDRGRPVAPDPDGSGVRDAITRAIADADIDPGQIGYVYGHGDATVDGDRAELRGIAKTLARERPIRLTGTKAATGHMGPATDVAEAAFACLSVRDGIIAPTLNLERLDTAAGAVSVVGRPRALDARYAVTLSRNVDGPEVAALVLGAWQEAR</sequence>
<evidence type="ECO:0000313" key="8">
    <source>
        <dbReference type="Proteomes" id="UP000323876"/>
    </source>
</evidence>
<evidence type="ECO:0000256" key="3">
    <source>
        <dbReference type="ARBA" id="ARBA00022679"/>
    </source>
</evidence>
<comment type="similarity">
    <text evidence="2 5">Belongs to the thiolase-like superfamily. Beta-ketoacyl-ACP synthases family.</text>
</comment>
<evidence type="ECO:0000256" key="5">
    <source>
        <dbReference type="RuleBase" id="RU003694"/>
    </source>
</evidence>
<dbReference type="AlphaFoldDB" id="A0A5N0E7Z0"/>
<dbReference type="EMBL" id="VXLC01000015">
    <property type="protein sequence ID" value="KAA8885538.1"/>
    <property type="molecule type" value="Genomic_DNA"/>
</dbReference>
<dbReference type="Gene3D" id="3.40.47.10">
    <property type="match status" value="1"/>
</dbReference>
<feature type="domain" description="Ketosynthase family 3 (KS3)" evidence="6">
    <location>
        <begin position="2"/>
        <end position="424"/>
    </location>
</feature>
<reference evidence="7 8" key="1">
    <citation type="submission" date="2019-09" db="EMBL/GenBank/DDBJ databases">
        <authorList>
            <person name="Wang X."/>
        </authorList>
    </citation>
    <scope>NUCLEOTIDE SEQUENCE [LARGE SCALE GENOMIC DNA]</scope>
    <source>
        <strain evidence="7 8">CICC 11023</strain>
    </source>
</reference>
<dbReference type="OrthoDB" id="4515016at2"/>
<dbReference type="Pfam" id="PF00109">
    <property type="entry name" value="ketoacyl-synt"/>
    <property type="match status" value="1"/>
</dbReference>
<name>A0A5N0E7Z0_9NOCA</name>
<evidence type="ECO:0000256" key="4">
    <source>
        <dbReference type="ARBA" id="ARBA00023315"/>
    </source>
</evidence>
<dbReference type="RefSeq" id="WP_150405096.1">
    <property type="nucleotide sequence ID" value="NZ_VXLC01000015.1"/>
</dbReference>
<keyword evidence="4" id="KW-0012">Acyltransferase</keyword>
<evidence type="ECO:0000256" key="1">
    <source>
        <dbReference type="ARBA" id="ARBA00004796"/>
    </source>
</evidence>
<dbReference type="GO" id="GO:0006633">
    <property type="term" value="P:fatty acid biosynthetic process"/>
    <property type="evidence" value="ECO:0007669"/>
    <property type="project" value="TreeGrafter"/>
</dbReference>
<dbReference type="InterPro" id="IPR014030">
    <property type="entry name" value="Ketoacyl_synth_N"/>
</dbReference>
<evidence type="ECO:0000313" key="7">
    <source>
        <dbReference type="EMBL" id="KAA8885538.1"/>
    </source>
</evidence>
<dbReference type="InterPro" id="IPR020841">
    <property type="entry name" value="PKS_Beta-ketoAc_synthase_dom"/>
</dbReference>
<accession>A0A5N0E7Z0</accession>
<dbReference type="SUPFAM" id="SSF53901">
    <property type="entry name" value="Thiolase-like"/>
    <property type="match status" value="2"/>
</dbReference>
<gene>
    <name evidence="7" type="ORF">F3087_28300</name>
</gene>
<comment type="pathway">
    <text evidence="1">Lipid metabolism; mycolic acid biosynthesis.</text>
</comment>
<dbReference type="PROSITE" id="PS52004">
    <property type="entry name" value="KS3_2"/>
    <property type="match status" value="1"/>
</dbReference>
<dbReference type="InterPro" id="IPR014031">
    <property type="entry name" value="Ketoacyl_synth_C"/>
</dbReference>
<dbReference type="GO" id="GO:0004315">
    <property type="term" value="F:3-oxoacyl-[acyl-carrier-protein] synthase activity"/>
    <property type="evidence" value="ECO:0007669"/>
    <property type="project" value="TreeGrafter"/>
</dbReference>
<dbReference type="PROSITE" id="PS51257">
    <property type="entry name" value="PROKAR_LIPOPROTEIN"/>
    <property type="match status" value="1"/>
</dbReference>
<dbReference type="PANTHER" id="PTHR11712:SF322">
    <property type="entry name" value="POLYKETIDE BETA-KETOACYL SYNTHASE 2-RELATED"/>
    <property type="match status" value="1"/>
</dbReference>
<comment type="caution">
    <text evidence="7">The sequence shown here is derived from an EMBL/GenBank/DDBJ whole genome shotgun (WGS) entry which is preliminary data.</text>
</comment>
<proteinExistence type="inferred from homology"/>
<dbReference type="InterPro" id="IPR000794">
    <property type="entry name" value="Beta-ketoacyl_synthase"/>
</dbReference>
<keyword evidence="8" id="KW-1185">Reference proteome</keyword>
<evidence type="ECO:0000259" key="6">
    <source>
        <dbReference type="PROSITE" id="PS52004"/>
    </source>
</evidence>
<dbReference type="Pfam" id="PF02801">
    <property type="entry name" value="Ketoacyl-synt_C"/>
    <property type="match status" value="1"/>
</dbReference>
<keyword evidence="3 5" id="KW-0808">Transferase</keyword>
<dbReference type="Proteomes" id="UP000323876">
    <property type="component" value="Unassembled WGS sequence"/>
</dbReference>
<dbReference type="InterPro" id="IPR016039">
    <property type="entry name" value="Thiolase-like"/>
</dbReference>